<dbReference type="AlphaFoldDB" id="A0A5M6IUU0"/>
<dbReference type="Pfam" id="PF13827">
    <property type="entry name" value="DUF4189"/>
    <property type="match status" value="1"/>
</dbReference>
<feature type="signal peptide" evidence="1">
    <location>
        <begin position="1"/>
        <end position="16"/>
    </location>
</feature>
<comment type="caution">
    <text evidence="3">The sequence shown here is derived from an EMBL/GenBank/DDBJ whole genome shotgun (WGS) entry which is preliminary data.</text>
</comment>
<dbReference type="OrthoDB" id="8448441at2"/>
<protein>
    <submittedName>
        <fullName evidence="3">DUF4189 domain-containing protein</fullName>
    </submittedName>
</protein>
<evidence type="ECO:0000313" key="4">
    <source>
        <dbReference type="Proteomes" id="UP000325255"/>
    </source>
</evidence>
<accession>A0A5M6IUU0</accession>
<feature type="domain" description="DUF4189" evidence="2">
    <location>
        <begin position="26"/>
        <end position="114"/>
    </location>
</feature>
<proteinExistence type="predicted"/>
<dbReference type="InterPro" id="IPR025240">
    <property type="entry name" value="DUF4189"/>
</dbReference>
<sequence>MLFRLAAVSFVLLATAAGPGEARADGAIAYGGNGRVGFSYDEHPRAAAARALEDCGYQCRIVARFSNACASVAISPDGGYGYAIRDHQRRADIAAVENCRDYGNRGCRIEMRGCDER</sequence>
<keyword evidence="1" id="KW-0732">Signal</keyword>
<keyword evidence="4" id="KW-1185">Reference proteome</keyword>
<evidence type="ECO:0000313" key="3">
    <source>
        <dbReference type="EMBL" id="KAA5612032.1"/>
    </source>
</evidence>
<gene>
    <name evidence="3" type="ORF">F1189_11275</name>
</gene>
<evidence type="ECO:0000259" key="2">
    <source>
        <dbReference type="Pfam" id="PF13827"/>
    </source>
</evidence>
<feature type="chain" id="PRO_5024269846" evidence="1">
    <location>
        <begin position="17"/>
        <end position="117"/>
    </location>
</feature>
<dbReference type="EMBL" id="VWPK01000015">
    <property type="protein sequence ID" value="KAA5612032.1"/>
    <property type="molecule type" value="Genomic_DNA"/>
</dbReference>
<organism evidence="3 4">
    <name type="scientific">Rhodovastum atsumiense</name>
    <dbReference type="NCBI Taxonomy" id="504468"/>
    <lineage>
        <taxon>Bacteria</taxon>
        <taxon>Pseudomonadati</taxon>
        <taxon>Pseudomonadota</taxon>
        <taxon>Alphaproteobacteria</taxon>
        <taxon>Acetobacterales</taxon>
        <taxon>Acetobacteraceae</taxon>
        <taxon>Rhodovastum</taxon>
    </lineage>
</organism>
<reference evidence="3 4" key="1">
    <citation type="submission" date="2019-09" db="EMBL/GenBank/DDBJ databases">
        <title>Genome sequence of Rhodovastum atsumiense, a diverse member of the Acetobacteraceae family of non-sulfur purple photosynthetic bacteria.</title>
        <authorList>
            <person name="Meyer T."/>
            <person name="Kyndt J."/>
        </authorList>
    </citation>
    <scope>NUCLEOTIDE SEQUENCE [LARGE SCALE GENOMIC DNA]</scope>
    <source>
        <strain evidence="3 4">DSM 21279</strain>
    </source>
</reference>
<name>A0A5M6IUU0_9PROT</name>
<dbReference type="RefSeq" id="WP_150040848.1">
    <property type="nucleotide sequence ID" value="NZ_OW485601.1"/>
</dbReference>
<dbReference type="Proteomes" id="UP000325255">
    <property type="component" value="Unassembled WGS sequence"/>
</dbReference>
<evidence type="ECO:0000256" key="1">
    <source>
        <dbReference type="SAM" id="SignalP"/>
    </source>
</evidence>